<feature type="region of interest" description="Disordered" evidence="11">
    <location>
        <begin position="1062"/>
        <end position="1138"/>
    </location>
</feature>
<feature type="compositionally biased region" description="Acidic residues" evidence="11">
    <location>
        <begin position="1573"/>
        <end position="1586"/>
    </location>
</feature>
<sequence>MPGLMRNCVFWVVSAILLTGYFDTDASHGDAMDSGLVVKHLKSQDPSGISSQLESDGGLEALTHKTYKGKGAISRRKRNILFPSGVKLCSQETVDQAIENHLKYFHQRVCQETVWEAFKIFWDRLPERDEYQAWVNLCQDGAVSVMEIGSNFSRSEEHVSLVRARVVMTAAPNSEPTSSGSKVCSPTAATPPELATTQKDNEVIVVQPDTFPTLRGDVDVIPVTTAEPAEEVTEMVPPGTTDYVTEDADIDVTSETDETIQEIGEDATTEAAFDVNSETAVEVIAETGDEAVQEVNMAAVEETSDATSDDTVEITPEPIVTVIHEPIDEVIEKMVEEVISDTTHNTVEEAEEAAAEVPPKADIQIPIEVPSEAAIEIPAEVPSEAAIEMPVGSTDKDIPEPEIKFIPETSLEDISETTSEAPSEAATEITSDTIDKEITEGATEITSDTIDKEITEGTTEITSDTVDKEITEGATEITSDTIGKEITEGATEITSDTIDKEITEGATEITSDTIDKEITEGATEITSDTIDKEITEGATEITSDTIDKGITEGATEITSDTIDEEIKEAAIEVTSDTTDEEIKEAAIEVTSDTTDEEITEAVVEENVTLETTSDIATKATSEDTTDEDIPEDAAELTPDISPEDTSETTDEEAAAELIPEVSPEDTSEPEAAMEIPSEGSDGDVQELPMEVTSEDSDGDVQELPVEVTSEDSDGGVQELPVEITSEDSDGGVQELPVEFTSEDSDGGVQELPVEFTSEDSDGGVQELPVEFTSEDSDGGVQKLPVEFTSEDSDGGVQELPVEITSEDSDGGVQELPVEFTSEDSDGGVQKLPVEFTSEDSDGGIQELPVEVTSEATVNVAPEDTEEETPEILEDVISDATTHLILEATEEITPETVLEDTLATTTNEVVIEIGPEEEVTPETSVKAIPEDVSEITSEATIKAEVTPEAEVEMKEVMVEVTSEATLEVTPEVEVEVTPEYVVEEPPEAEEITEETAVEDNPEVEIEVTPESTEEVPEEAEEVPLETAVEDTSEAVEEITPETVEITLEAAEEDTIETVEKIVSVTPEEITQKTSEEEIPETSEEEIPETSEEEIPETSEREIPETSEEVPSEAVDEIIPEAPEEASKKIIPETTEEASEEIILEPSEVAAEITTEAAGESTPEATPEAAVEITHEVTTETGIFVGIEENNNGDRYRDAEENNNGDRYRVTEEPEETNDDFLGIQDIITEVENALGNEIEDIMTRPSTPMKEHVVELSIQLKGENYNDALRDPSSFYYQRVAKHFTHKIEDAFERLPGFKKVFVVEFRPQKDLQRGMLSVVVHYAVTLEVDGAGISNETMDYINLQSNVVEKSYRDAVERPTVVYTITDFRNYITEALHKENFMSNTTLDVDPDSLQLERVDHLFLGGRPTTKPEESNDMMDNVLAAEKPPDAPGQDLDVSNIFLKKDDFLFPVDPLKGSGSIVASENDVFVLDETTLPPSTTAVPAENNGNIEEEGFLLSNTQQDSHTPDGDGVVGAGGFSTSSPSQPQTTEAPVPALPRVDPDLDAGSGSGFSGDDQGADVFPWFPVTTEETDYIEEEEEEEEDSVVGEVHLPDPEVEPKEEEKKEEEKGEEITESVPTESPEDMGPFESHPESAPVEDEPQRPFLDRLPVTQDISTRPDYTTTAEAPVFWTAETLTVELSIQTLEASGMYDDYYPSEPFTIIAPVTDHPYPQFYTTEALVLEGPAAETHGSVEELSEQTSPIEVELPTVTESPTFIDMELFTVKESIFDMITAKPPEIEAFTDRPLLLVPDPEDEDGEVEILEEQGAKVTEPLATQLPALDISEEDLAEDEIFVVAAGTAAPEVIESHSIVSPEKESPFTRISDSVPEEEEATHHPATTEIAPHDDIDISETPEIAPMILPPFFQPTFRPTENLLEAAEESDVSIEEGDVSMALAPPSPAHDTYELEIGTSIQAVGDYAPDSPMPEIDLTFDVYGGDSSGYSSIAHGSDVGSIAMAMSPGKDLMVFFSLRVTNMMFSEDLFNKSSTEYKALEQRFLELLVPYLQSNLSNFQNLEILNFRNGSIVVNSRMKFGKPVSRGVTNTVYLILEDFANSAFQTMNLSIDKYSLDVESGNQANPCKFQACNEYSMCTVNRWSGEAECVCDAGYFSVDGLPCQSICDLQEDFCLNDGKCDIIPGKGAICRCRVGENWWYRGEHCEEYVSEPLVVGIAIASVAGFLLVASGAIFFLARTLRDGYDKEDSEDPLRDRDSLPSLERATKFNPMYESDVATAEYYRRYEDDVPHHSTGSADTSVDFCSDEILQIYDNSELTREQIQDRLRIIELCAKDRQFADFVRQHQVALDRRASSET</sequence>
<evidence type="ECO:0000256" key="2">
    <source>
        <dbReference type="ARBA" id="ARBA00004504"/>
    </source>
</evidence>
<feature type="region of interest" description="Disordered" evidence="11">
    <location>
        <begin position="607"/>
        <end position="717"/>
    </location>
</feature>
<evidence type="ECO:0000256" key="12">
    <source>
        <dbReference type="SAM" id="Phobius"/>
    </source>
</evidence>
<evidence type="ECO:0000256" key="6">
    <source>
        <dbReference type="ARBA" id="ARBA00022674"/>
    </source>
</evidence>
<proteinExistence type="predicted"/>
<organism evidence="15 16">
    <name type="scientific">Salmo salar</name>
    <name type="common">Atlantic salmon</name>
    <dbReference type="NCBI Taxonomy" id="8030"/>
    <lineage>
        <taxon>Eukaryota</taxon>
        <taxon>Metazoa</taxon>
        <taxon>Chordata</taxon>
        <taxon>Craniata</taxon>
        <taxon>Vertebrata</taxon>
        <taxon>Euteleostomi</taxon>
        <taxon>Actinopterygii</taxon>
        <taxon>Neopterygii</taxon>
        <taxon>Teleostei</taxon>
        <taxon>Protacanthopterygii</taxon>
        <taxon>Salmoniformes</taxon>
        <taxon>Salmonidae</taxon>
        <taxon>Salmoninae</taxon>
        <taxon>Salmo</taxon>
    </lineage>
</organism>
<keyword evidence="8" id="KW-0677">Repeat</keyword>
<evidence type="ECO:0000256" key="3">
    <source>
        <dbReference type="ARBA" id="ARBA00004593"/>
    </source>
</evidence>
<evidence type="ECO:0000256" key="9">
    <source>
        <dbReference type="ARBA" id="ARBA00023180"/>
    </source>
</evidence>
<feature type="region of interest" description="Disordered" evidence="11">
    <location>
        <begin position="985"/>
        <end position="1034"/>
    </location>
</feature>
<evidence type="ECO:0000256" key="5">
    <source>
        <dbReference type="ARBA" id="ARBA00022530"/>
    </source>
</evidence>
<reference evidence="16" key="1">
    <citation type="submission" date="2025-08" db="UniProtKB">
        <authorList>
            <consortium name="RefSeq"/>
        </authorList>
    </citation>
    <scope>IDENTIFICATION</scope>
</reference>
<dbReference type="SUPFAM" id="SSF82671">
    <property type="entry name" value="SEA domain"/>
    <property type="match status" value="2"/>
</dbReference>
<evidence type="ECO:0000256" key="10">
    <source>
        <dbReference type="ARBA" id="ARBA00023273"/>
    </source>
</evidence>
<evidence type="ECO:0000256" key="7">
    <source>
        <dbReference type="ARBA" id="ARBA00022729"/>
    </source>
</evidence>
<feature type="chain" id="PRO_5046883032" evidence="13">
    <location>
        <begin position="27"/>
        <end position="2349"/>
    </location>
</feature>
<keyword evidence="5" id="KW-0272">Extracellular matrix</keyword>
<name>A0ABM3D562_SALSA</name>
<evidence type="ECO:0000256" key="4">
    <source>
        <dbReference type="ARBA" id="ARBA00022525"/>
    </source>
</evidence>
<feature type="transmembrane region" description="Helical" evidence="12">
    <location>
        <begin position="2205"/>
        <end position="2229"/>
    </location>
</feature>
<evidence type="ECO:0000256" key="1">
    <source>
        <dbReference type="ARBA" id="ARBA00004437"/>
    </source>
</evidence>
<evidence type="ECO:0000256" key="13">
    <source>
        <dbReference type="SAM" id="SignalP"/>
    </source>
</evidence>
<feature type="compositionally biased region" description="Acidic residues" evidence="11">
    <location>
        <begin position="641"/>
        <end position="654"/>
    </location>
</feature>
<dbReference type="PANTHER" id="PTHR12199">
    <property type="entry name" value="INTERPHOTORECEPTOR MATRIX PROTEOGLYCAN"/>
    <property type="match status" value="1"/>
</dbReference>
<accession>A0ABM3D562</accession>
<keyword evidence="10" id="KW-0966">Cell projection</keyword>
<feature type="compositionally biased region" description="Polar residues" evidence="11">
    <location>
        <begin position="171"/>
        <end position="184"/>
    </location>
</feature>
<feature type="compositionally biased region" description="Acidic residues" evidence="11">
    <location>
        <begin position="1075"/>
        <end position="1095"/>
    </location>
</feature>
<gene>
    <name evidence="16" type="primary">LOC106574795</name>
</gene>
<feature type="region of interest" description="Disordered" evidence="11">
    <location>
        <begin position="1573"/>
        <end position="1645"/>
    </location>
</feature>
<feature type="compositionally biased region" description="Low complexity" evidence="11">
    <location>
        <begin position="1520"/>
        <end position="1530"/>
    </location>
</feature>
<keyword evidence="6" id="KW-0358">Heparin-binding</keyword>
<dbReference type="RefSeq" id="XP_045553940.1">
    <property type="nucleotide sequence ID" value="XM_045697984.1"/>
</dbReference>
<protein>
    <submittedName>
        <fullName evidence="16">Interphotoreceptor matrix proteoglycan 2</fullName>
    </submittedName>
</protein>
<evidence type="ECO:0000313" key="15">
    <source>
        <dbReference type="Proteomes" id="UP001652741"/>
    </source>
</evidence>
<keyword evidence="9" id="KW-0325">Glycoprotein</keyword>
<feature type="domain" description="SEA" evidence="14">
    <location>
        <begin position="1249"/>
        <end position="1377"/>
    </location>
</feature>
<keyword evidence="7 13" id="KW-0732">Signal</keyword>
<feature type="domain" description="SEA" evidence="14">
    <location>
        <begin position="2002"/>
        <end position="2115"/>
    </location>
</feature>
<dbReference type="Proteomes" id="UP001652741">
    <property type="component" value="Chromosome ssa16"/>
</dbReference>
<keyword evidence="12" id="KW-0472">Membrane</keyword>
<feature type="region of interest" description="Disordered" evidence="11">
    <location>
        <begin position="171"/>
        <end position="193"/>
    </location>
</feature>
<keyword evidence="4" id="KW-0964">Secreted</keyword>
<dbReference type="Gene3D" id="3.30.70.960">
    <property type="entry name" value="SEA domain"/>
    <property type="match status" value="1"/>
</dbReference>
<feature type="compositionally biased region" description="Polar residues" evidence="11">
    <location>
        <begin position="608"/>
        <end position="619"/>
    </location>
</feature>
<evidence type="ECO:0000256" key="8">
    <source>
        <dbReference type="ARBA" id="ARBA00022737"/>
    </source>
</evidence>
<keyword evidence="12" id="KW-1133">Transmembrane helix</keyword>
<evidence type="ECO:0000259" key="14">
    <source>
        <dbReference type="PROSITE" id="PS50024"/>
    </source>
</evidence>
<dbReference type="PANTHER" id="PTHR12199:SF4">
    <property type="entry name" value="INTERPHOTORECEPTOR MATRIX PROTEOGLYCAN 2"/>
    <property type="match status" value="1"/>
</dbReference>
<dbReference type="SMART" id="SM00200">
    <property type="entry name" value="SEA"/>
    <property type="match status" value="2"/>
</dbReference>
<comment type="subcellular location">
    <subcellularLocation>
        <location evidence="2">Cell projection</location>
        <location evidence="2">Cilium</location>
        <location evidence="2">Photoreceptor outer segment</location>
    </subcellularLocation>
    <subcellularLocation>
        <location evidence="1">Photoreceptor inner segment</location>
    </subcellularLocation>
    <subcellularLocation>
        <location evidence="3">Secreted</location>
        <location evidence="3">Extracellular space</location>
        <location evidence="3">Extracellular matrix</location>
        <location evidence="3">Interphotoreceptor matrix</location>
    </subcellularLocation>
</comment>
<dbReference type="Pfam" id="PF01390">
    <property type="entry name" value="SEA"/>
    <property type="match status" value="2"/>
</dbReference>
<keyword evidence="12" id="KW-0812">Transmembrane</keyword>
<dbReference type="InterPro" id="IPR036364">
    <property type="entry name" value="SEA_dom_sf"/>
</dbReference>
<dbReference type="GeneID" id="106574795"/>
<keyword evidence="15" id="KW-1185">Reference proteome</keyword>
<dbReference type="PROSITE" id="PS50024">
    <property type="entry name" value="SEA"/>
    <property type="match status" value="2"/>
</dbReference>
<evidence type="ECO:0000256" key="11">
    <source>
        <dbReference type="SAM" id="MobiDB-lite"/>
    </source>
</evidence>
<dbReference type="InterPro" id="IPR039861">
    <property type="entry name" value="IMPG"/>
</dbReference>
<evidence type="ECO:0000313" key="16">
    <source>
        <dbReference type="RefSeq" id="XP_045553940.1"/>
    </source>
</evidence>
<feature type="region of interest" description="Disordered" evidence="11">
    <location>
        <begin position="1851"/>
        <end position="1884"/>
    </location>
</feature>
<feature type="compositionally biased region" description="Basic and acidic residues" evidence="11">
    <location>
        <begin position="1591"/>
        <end position="1612"/>
    </location>
</feature>
<feature type="compositionally biased region" description="Acidic residues" evidence="11">
    <location>
        <begin position="1103"/>
        <end position="1122"/>
    </location>
</feature>
<feature type="compositionally biased region" description="Acidic residues" evidence="11">
    <location>
        <begin position="623"/>
        <end position="634"/>
    </location>
</feature>
<feature type="region of interest" description="Disordered" evidence="11">
    <location>
        <begin position="1501"/>
        <end position="1561"/>
    </location>
</feature>
<feature type="signal peptide" evidence="13">
    <location>
        <begin position="1"/>
        <end position="26"/>
    </location>
</feature>
<dbReference type="InterPro" id="IPR000082">
    <property type="entry name" value="SEA_dom"/>
</dbReference>